<accession>A0AAW2WCU4</accession>
<reference evidence="3" key="2">
    <citation type="journal article" date="2024" name="Plant">
        <title>Genomic evolution and insights into agronomic trait innovations of Sesamum species.</title>
        <authorList>
            <person name="Miao H."/>
            <person name="Wang L."/>
            <person name="Qu L."/>
            <person name="Liu H."/>
            <person name="Sun Y."/>
            <person name="Le M."/>
            <person name="Wang Q."/>
            <person name="Wei S."/>
            <person name="Zheng Y."/>
            <person name="Lin W."/>
            <person name="Duan Y."/>
            <person name="Cao H."/>
            <person name="Xiong S."/>
            <person name="Wang X."/>
            <person name="Wei L."/>
            <person name="Li C."/>
            <person name="Ma Q."/>
            <person name="Ju M."/>
            <person name="Zhao R."/>
            <person name="Li G."/>
            <person name="Mu C."/>
            <person name="Tian Q."/>
            <person name="Mei H."/>
            <person name="Zhang T."/>
            <person name="Gao T."/>
            <person name="Zhang H."/>
        </authorList>
    </citation>
    <scope>NUCLEOTIDE SEQUENCE</scope>
    <source>
        <strain evidence="3">KEN1</strain>
    </source>
</reference>
<dbReference type="EMBL" id="JACGWN010000008">
    <property type="protein sequence ID" value="KAL0439534.1"/>
    <property type="molecule type" value="Genomic_DNA"/>
</dbReference>
<dbReference type="InterPro" id="IPR029472">
    <property type="entry name" value="Copia-like_N"/>
</dbReference>
<comment type="caution">
    <text evidence="3">The sequence shown here is derived from an EMBL/GenBank/DDBJ whole genome shotgun (WGS) entry which is preliminary data.</text>
</comment>
<proteinExistence type="predicted"/>
<feature type="compositionally biased region" description="Low complexity" evidence="1">
    <location>
        <begin position="1"/>
        <end position="13"/>
    </location>
</feature>
<organism evidence="3">
    <name type="scientific">Sesamum latifolium</name>
    <dbReference type="NCBI Taxonomy" id="2727402"/>
    <lineage>
        <taxon>Eukaryota</taxon>
        <taxon>Viridiplantae</taxon>
        <taxon>Streptophyta</taxon>
        <taxon>Embryophyta</taxon>
        <taxon>Tracheophyta</taxon>
        <taxon>Spermatophyta</taxon>
        <taxon>Magnoliopsida</taxon>
        <taxon>eudicotyledons</taxon>
        <taxon>Gunneridae</taxon>
        <taxon>Pentapetalae</taxon>
        <taxon>asterids</taxon>
        <taxon>lamiids</taxon>
        <taxon>Lamiales</taxon>
        <taxon>Pedaliaceae</taxon>
        <taxon>Sesamum</taxon>
    </lineage>
</organism>
<gene>
    <name evidence="3" type="ORF">Slati_2436400</name>
</gene>
<name>A0AAW2WCU4_9LAMI</name>
<dbReference type="AlphaFoldDB" id="A0AAW2WCU4"/>
<reference evidence="3" key="1">
    <citation type="submission" date="2020-06" db="EMBL/GenBank/DDBJ databases">
        <authorList>
            <person name="Li T."/>
            <person name="Hu X."/>
            <person name="Zhang T."/>
            <person name="Song X."/>
            <person name="Zhang H."/>
            <person name="Dai N."/>
            <person name="Sheng W."/>
            <person name="Hou X."/>
            <person name="Wei L."/>
        </authorList>
    </citation>
    <scope>NUCLEOTIDE SEQUENCE</scope>
    <source>
        <strain evidence="3">KEN1</strain>
        <tissue evidence="3">Leaf</tissue>
    </source>
</reference>
<evidence type="ECO:0000256" key="1">
    <source>
        <dbReference type="SAM" id="MobiDB-lite"/>
    </source>
</evidence>
<feature type="domain" description="Retrotransposon Copia-like N-terminal" evidence="2">
    <location>
        <begin position="28"/>
        <end position="74"/>
    </location>
</feature>
<evidence type="ECO:0000313" key="3">
    <source>
        <dbReference type="EMBL" id="KAL0439534.1"/>
    </source>
</evidence>
<evidence type="ECO:0000259" key="2">
    <source>
        <dbReference type="Pfam" id="PF14244"/>
    </source>
</evidence>
<dbReference type="PANTHER" id="PTHR37610">
    <property type="entry name" value="CCHC-TYPE DOMAIN-CONTAINING PROTEIN"/>
    <property type="match status" value="1"/>
</dbReference>
<sequence>MATETAGNTNAGTSNIRQRRGSEALQLHSSDHPGMILVSTPLDGKNFLAWSRGVRRALEAKSKLGFIISTCKRPVGDPELIEQWTRTDSMVVTWLLNAMNKSIPNAFIYTKSARVLWITLIERYGVCNGPLLYQLEREISSATQGDLSIMNYFTKLQMLWDELVELRPLPECTCASPCTCNMPKATTELIEERHLMQFLIGLNDEYDGVRSQILVSEPLPSINKAYRMILQVERQHQDRTTKEMVAVVRQYKNLYILNTQSFDPSYIKSFFLETNFVSNTLDSDVMLWHKRMGHHSSKVLEHAPFLETDGIKKKSAMYVQFLSNTGCHFHIVLLALPNLLNSFTLIYGDPITNLP</sequence>
<protein>
    <recommendedName>
        <fullName evidence="2">Retrotransposon Copia-like N-terminal domain-containing protein</fullName>
    </recommendedName>
</protein>
<dbReference type="PANTHER" id="PTHR37610:SF40">
    <property type="entry name" value="OS01G0909600 PROTEIN"/>
    <property type="match status" value="1"/>
</dbReference>
<feature type="region of interest" description="Disordered" evidence="1">
    <location>
        <begin position="1"/>
        <end position="21"/>
    </location>
</feature>
<dbReference type="Pfam" id="PF14244">
    <property type="entry name" value="Retrotran_gag_3"/>
    <property type="match status" value="1"/>
</dbReference>